<protein>
    <submittedName>
        <fullName evidence="2">Uncharacterized protein</fullName>
    </submittedName>
</protein>
<feature type="region of interest" description="Disordered" evidence="1">
    <location>
        <begin position="1"/>
        <end position="24"/>
    </location>
</feature>
<organism evidence="2 3">
    <name type="scientific">Ovis aries</name>
    <name type="common">Sheep</name>
    <dbReference type="NCBI Taxonomy" id="9940"/>
    <lineage>
        <taxon>Eukaryota</taxon>
        <taxon>Metazoa</taxon>
        <taxon>Chordata</taxon>
        <taxon>Craniata</taxon>
        <taxon>Vertebrata</taxon>
        <taxon>Euteleostomi</taxon>
        <taxon>Mammalia</taxon>
        <taxon>Eutheria</taxon>
        <taxon>Laurasiatheria</taxon>
        <taxon>Artiodactyla</taxon>
        <taxon>Ruminantia</taxon>
        <taxon>Pecora</taxon>
        <taxon>Bovidae</taxon>
        <taxon>Caprinae</taxon>
        <taxon>Ovis</taxon>
    </lineage>
</organism>
<accession>A0A835ZTT8</accession>
<gene>
    <name evidence="2" type="ORF">JEQ12_011449</name>
</gene>
<feature type="region of interest" description="Disordered" evidence="1">
    <location>
        <begin position="108"/>
        <end position="142"/>
    </location>
</feature>
<sequence length="142" mass="16423">MDLSGWLVTPQEFHKPEKPENGSFETSNEKFKLLFQVFRESYNVHDWLVKSDSCIGCQGNQPKNHQDLYKVEEVCKANEPCISFAKCVSDENCEKEVLCKWFLKKEGKDKNGMPVEPKPEPEKQRFPEHVALSTQKRGSRTS</sequence>
<feature type="compositionally biased region" description="Basic and acidic residues" evidence="1">
    <location>
        <begin position="108"/>
        <end position="128"/>
    </location>
</feature>
<dbReference type="EMBL" id="JAEMGP010000022">
    <property type="protein sequence ID" value="KAG5195813.1"/>
    <property type="molecule type" value="Genomic_DNA"/>
</dbReference>
<evidence type="ECO:0000313" key="3">
    <source>
        <dbReference type="Proteomes" id="UP000664991"/>
    </source>
</evidence>
<dbReference type="GO" id="GO:0009725">
    <property type="term" value="P:response to hormone"/>
    <property type="evidence" value="ECO:0007669"/>
    <property type="project" value="TreeGrafter"/>
</dbReference>
<dbReference type="AlphaFoldDB" id="A0A835ZTT8"/>
<dbReference type="InterPro" id="IPR039947">
    <property type="entry name" value="NCoA-4"/>
</dbReference>
<evidence type="ECO:0000256" key="1">
    <source>
        <dbReference type="SAM" id="MobiDB-lite"/>
    </source>
</evidence>
<dbReference type="PANTHER" id="PTHR17085">
    <property type="entry name" value="NUCLEAR RECEPTOR COACTIVATOR 4"/>
    <property type="match status" value="1"/>
</dbReference>
<proteinExistence type="predicted"/>
<dbReference type="Proteomes" id="UP000664991">
    <property type="component" value="Unassembled WGS sequence"/>
</dbReference>
<name>A0A835ZTT8_SHEEP</name>
<comment type="caution">
    <text evidence="2">The sequence shown here is derived from an EMBL/GenBank/DDBJ whole genome shotgun (WGS) entry which is preliminary data.</text>
</comment>
<dbReference type="PANTHER" id="PTHR17085:SF3">
    <property type="entry name" value="NUCLEAR RECEPTOR COACTIVATOR 4"/>
    <property type="match status" value="1"/>
</dbReference>
<dbReference type="GO" id="GO:0006879">
    <property type="term" value="P:intracellular iron ion homeostasis"/>
    <property type="evidence" value="ECO:0007669"/>
    <property type="project" value="InterPro"/>
</dbReference>
<dbReference type="GO" id="GO:0003713">
    <property type="term" value="F:transcription coactivator activity"/>
    <property type="evidence" value="ECO:0007669"/>
    <property type="project" value="InterPro"/>
</dbReference>
<evidence type="ECO:0000313" key="2">
    <source>
        <dbReference type="EMBL" id="KAG5195813.1"/>
    </source>
</evidence>
<reference evidence="2 3" key="1">
    <citation type="submission" date="2020-12" db="EMBL/GenBank/DDBJ databases">
        <title>De novo assembly of Tibetan sheep genome.</title>
        <authorList>
            <person name="Li X."/>
        </authorList>
    </citation>
    <scope>NUCLEOTIDE SEQUENCE [LARGE SCALE GENOMIC DNA]</scope>
    <source>
        <tissue evidence="2">Heart</tissue>
    </source>
</reference>